<organism evidence="1">
    <name type="scientific">Mycobacterium triplex</name>
    <dbReference type="NCBI Taxonomy" id="47839"/>
    <lineage>
        <taxon>Bacteria</taxon>
        <taxon>Bacillati</taxon>
        <taxon>Actinomycetota</taxon>
        <taxon>Actinomycetes</taxon>
        <taxon>Mycobacteriales</taxon>
        <taxon>Mycobacteriaceae</taxon>
        <taxon>Mycobacterium</taxon>
        <taxon>Mycobacterium simiae complex</taxon>
    </lineage>
</organism>
<dbReference type="AlphaFoldDB" id="A0A024JQX5"/>
<dbReference type="Gene3D" id="3.30.1310.10">
    <property type="entry name" value="Nucleoid-associated protein YbaB-like domain"/>
    <property type="match status" value="1"/>
</dbReference>
<evidence type="ECO:0000313" key="1">
    <source>
        <dbReference type="EMBL" id="CDO86036.1"/>
    </source>
</evidence>
<reference evidence="1" key="2">
    <citation type="submission" date="2014-04" db="EMBL/GenBank/DDBJ databases">
        <authorList>
            <person name="Xu Y.W."/>
            <person name="Yang Q."/>
        </authorList>
    </citation>
    <scope>NUCLEOTIDE SEQUENCE</scope>
    <source>
        <strain evidence="1">DSM 44626</strain>
    </source>
</reference>
<reference evidence="1" key="1">
    <citation type="journal article" date="2014" name="Genome Announc.">
        <title>Draft Genome Sequence of Mycobacterium triplex DSM 44626.</title>
        <authorList>
            <person name="Sassi M."/>
            <person name="Croce O."/>
            <person name="Robert C."/>
            <person name="Raoult D."/>
            <person name="Drancourt M."/>
        </authorList>
    </citation>
    <scope>NUCLEOTIDE SEQUENCE [LARGE SCALE GENOMIC DNA]</scope>
    <source>
        <strain evidence="1">DSM 44626</strain>
    </source>
</reference>
<name>A0A024JQX5_9MYCO</name>
<accession>A0A024JQX5</accession>
<dbReference type="STRING" id="47839.BN973_00374"/>
<dbReference type="InterPro" id="IPR036894">
    <property type="entry name" value="YbaB-like_sf"/>
</dbReference>
<dbReference type="InterPro" id="IPR004401">
    <property type="entry name" value="YbaB/EbfC"/>
</dbReference>
<dbReference type="eggNOG" id="ENOG5031T2G">
    <property type="taxonomic scope" value="Bacteria"/>
</dbReference>
<sequence length="115" mass="12448">MQPLEHPQATAVMDEFKKFSDVLEGALKRQGSGSFTAKDETETVEVVINGDMCVTAVNIEDGLLRLGAETVQDRINEALMKATAEASASIEASQVDTFEKLSEIVDSLQKITGEE</sequence>
<protein>
    <recommendedName>
        <fullName evidence="2">Nucleoid-associated protein YbaB</fullName>
    </recommendedName>
</protein>
<dbReference type="GO" id="GO:0003677">
    <property type="term" value="F:DNA binding"/>
    <property type="evidence" value="ECO:0007669"/>
    <property type="project" value="InterPro"/>
</dbReference>
<dbReference type="RefSeq" id="WP_036465532.1">
    <property type="nucleotide sequence ID" value="NZ_HG964446.1"/>
</dbReference>
<dbReference type="SUPFAM" id="SSF82607">
    <property type="entry name" value="YbaB-like"/>
    <property type="match status" value="1"/>
</dbReference>
<gene>
    <name evidence="1" type="ORF">BN973_00374</name>
</gene>
<dbReference type="EMBL" id="HG964446">
    <property type="protein sequence ID" value="CDO86036.1"/>
    <property type="molecule type" value="Genomic_DNA"/>
</dbReference>
<dbReference type="Pfam" id="PF02575">
    <property type="entry name" value="YbaB_DNA_bd"/>
    <property type="match status" value="1"/>
</dbReference>
<evidence type="ECO:0008006" key="2">
    <source>
        <dbReference type="Google" id="ProtNLM"/>
    </source>
</evidence>
<proteinExistence type="predicted"/>
<dbReference type="HOGENOM" id="CLU_169626_0_0_11"/>
<dbReference type="Proteomes" id="UP000028880">
    <property type="component" value="Unassembled WGS sequence"/>
</dbReference>